<dbReference type="OrthoDB" id="360390at2759"/>
<dbReference type="GO" id="GO:0003729">
    <property type="term" value="F:mRNA binding"/>
    <property type="evidence" value="ECO:0007669"/>
    <property type="project" value="TreeGrafter"/>
</dbReference>
<feature type="compositionally biased region" description="Basic and acidic residues" evidence="10">
    <location>
        <begin position="1110"/>
        <end position="1126"/>
    </location>
</feature>
<keyword evidence="3" id="KW-0677">Repeat</keyword>
<feature type="compositionally biased region" description="Polar residues" evidence="10">
    <location>
        <begin position="38"/>
        <end position="61"/>
    </location>
</feature>
<dbReference type="PANTHER" id="PTHR48025:SF1">
    <property type="entry name" value="RRM DOMAIN-CONTAINING PROTEIN"/>
    <property type="match status" value="1"/>
</dbReference>
<keyword evidence="2" id="KW-0507">mRNA processing</keyword>
<feature type="compositionally biased region" description="Polar residues" evidence="10">
    <location>
        <begin position="154"/>
        <end position="168"/>
    </location>
</feature>
<dbReference type="EMBL" id="ML986497">
    <property type="protein sequence ID" value="KAF2275353.1"/>
    <property type="molecule type" value="Genomic_DNA"/>
</dbReference>
<gene>
    <name evidence="12" type="ORF">EI97DRAFT_400210</name>
</gene>
<evidence type="ECO:0000256" key="3">
    <source>
        <dbReference type="ARBA" id="ARBA00022737"/>
    </source>
</evidence>
<evidence type="ECO:0000256" key="2">
    <source>
        <dbReference type="ARBA" id="ARBA00022664"/>
    </source>
</evidence>
<feature type="compositionally biased region" description="Polar residues" evidence="10">
    <location>
        <begin position="1"/>
        <end position="11"/>
    </location>
</feature>
<feature type="compositionally biased region" description="Low complexity" evidence="10">
    <location>
        <begin position="1258"/>
        <end position="1270"/>
    </location>
</feature>
<dbReference type="SUPFAM" id="SSF54928">
    <property type="entry name" value="RNA-binding domain, RBD"/>
    <property type="match status" value="3"/>
</dbReference>
<evidence type="ECO:0000259" key="11">
    <source>
        <dbReference type="PROSITE" id="PS50102"/>
    </source>
</evidence>
<feature type="compositionally biased region" description="Pro residues" evidence="10">
    <location>
        <begin position="16"/>
        <end position="25"/>
    </location>
</feature>
<feature type="domain" description="RRM" evidence="11">
    <location>
        <begin position="1011"/>
        <end position="1092"/>
    </location>
</feature>
<keyword evidence="6" id="KW-0539">Nucleus</keyword>
<dbReference type="InterPro" id="IPR034397">
    <property type="entry name" value="Prp24_RRM1"/>
</dbReference>
<feature type="compositionally biased region" description="Basic and acidic residues" evidence="10">
    <location>
        <begin position="802"/>
        <end position="811"/>
    </location>
</feature>
<protein>
    <recommendedName>
        <fullName evidence="8">U4/U6 snRNA-associated-splicing factor PRP24</fullName>
    </recommendedName>
</protein>
<dbReference type="SMART" id="SM00386">
    <property type="entry name" value="HAT"/>
    <property type="match status" value="3"/>
</dbReference>
<organism evidence="12 13">
    <name type="scientific">Westerdykella ornata</name>
    <dbReference type="NCBI Taxonomy" id="318751"/>
    <lineage>
        <taxon>Eukaryota</taxon>
        <taxon>Fungi</taxon>
        <taxon>Dikarya</taxon>
        <taxon>Ascomycota</taxon>
        <taxon>Pezizomycotina</taxon>
        <taxon>Dothideomycetes</taxon>
        <taxon>Pleosporomycetidae</taxon>
        <taxon>Pleosporales</taxon>
        <taxon>Sporormiaceae</taxon>
        <taxon>Westerdykella</taxon>
    </lineage>
</organism>
<dbReference type="Gene3D" id="1.25.40.10">
    <property type="entry name" value="Tetratricopeptide repeat domain"/>
    <property type="match status" value="2"/>
</dbReference>
<dbReference type="Pfam" id="PF00076">
    <property type="entry name" value="RRM_1"/>
    <property type="match status" value="3"/>
</dbReference>
<evidence type="ECO:0000256" key="6">
    <source>
        <dbReference type="ARBA" id="ARBA00023242"/>
    </source>
</evidence>
<dbReference type="CDD" id="cd00590">
    <property type="entry name" value="RRM_SF"/>
    <property type="match status" value="1"/>
</dbReference>
<sequence length="1315" mass="147443">MDINSLLSPQDSPATETPPPVPPVAAPSSAKRAMRQIPSRTPSGLSQQTPQTQQHITSSPQRFHHDPLPPHSMPTYMRQPPATHAPLQSPGHAGYTNGGTHSAVHTPTFDKGQLGSAHDSRMTTPYPLHRQASTPGMDTLADLASMQHVQQTARQQNASQRPSISLQNIPRGISGDSNVSMHTEPSPRTPRVFTSRWLDQASLEALGQLEKALIENPFDYYSHVSFITLLHQGFQNLVNSTDGSPHAAHTYDLLPVLREAFQSMDNRYTLGERLWELRINVERVLATNLEERMAVLEMCQKATREEPYSAKLWVQYGDYVAHLVACVWEPVAPERWSDEEKALGTELFTPDLLLDTWQRGAEFVKYDVSDSHLVWDRYLQALVDDLDRRYNPDKVKRVANIFNDRLSLPHATWDQTLGQYSTFNSRFYQDNYEAIMEYAVSHHSRVKEIYAHRHEHEFNLLKAQQSGDQSAEYNAMTRYLKWEKKTIGVSSFPLVNALFERATVRFPVDPSLWEDHVEFLIWQNNRSVSLLDVLERATRHCPWSGSLWSHRILSLEADGRSHEEIEHVKHSATRTGMLEHNDIEELMKVQIAWCGYLRRKAFDDPKSTEDDADIAEIGIRSALELAHEIGTKKYGKEWAGDPKYRLERIHIKFLTQRGNLEEARHIWKTLVKKQQDSYDFWYRYYIWEMVIWSRSAVRDQTNAGAQLLPPSRATEVLELGLKRLTTVDHPEPLIEMYVNHCEQHEGVLKVRSANIERRRAETIVSIRRAREKSQAEAETGYSAHVGDGAGKRKRQDATEAEPAVKKSKPTEAEESAAVSTSIEPPAAATNEGPSEQPIPKRDREHASIIVRNLPADVTQTRIRKFFTEAGKVRNITMKPEPDQTVTATVEFETAEEAEYALTKETKGFEGRDITIKKGESTTVYVTNYPAHADEAYLRKLFEPCGEILEMRFPSLKFAAHRRFCYVQFASADEAQAATKLDGTTVENLKLEVKISDPAAKKKRSGANEEGRELYVGRLPFSLNASELREAFEPFGTIQNINMQVHTAGKFKGKNKGYAFVVFDTKENAEKAVAAMNGKDMQGFKIQVEIASRDGKPKVKSAIVNNSEEPPDSHSGDKMEQDDDKKTPTPAPEAKVAPVADRTIALLKIPDTVTDARIQKLVEPCGYKKITHLPQHGGAIIEFHDVSAVGKASLALDGHEIEAGRKIRVGTVAELKKDKAEYRAPSNLMKPATLTKRPTAPSARGRGGGLLRSRGKPGLGAAQRGTATAGSAGSGSHGGEEREVKSNEDFRNMLLRPAGSKDKAGGDEEMRDDHAG</sequence>
<feature type="region of interest" description="Disordered" evidence="10">
    <location>
        <begin position="1222"/>
        <end position="1315"/>
    </location>
</feature>
<dbReference type="SMART" id="SM00360">
    <property type="entry name" value="RRM"/>
    <property type="match status" value="4"/>
</dbReference>
<dbReference type="InterPro" id="IPR012677">
    <property type="entry name" value="Nucleotide-bd_a/b_plait_sf"/>
</dbReference>
<proteinExistence type="predicted"/>
<feature type="domain" description="RRM" evidence="11">
    <location>
        <begin position="1141"/>
        <end position="1213"/>
    </location>
</feature>
<dbReference type="InterPro" id="IPR050502">
    <property type="entry name" value="Euk_RNA-bind_prot"/>
</dbReference>
<feature type="region of interest" description="Disordered" evidence="10">
    <location>
        <begin position="769"/>
        <end position="840"/>
    </location>
</feature>
<evidence type="ECO:0000256" key="1">
    <source>
        <dbReference type="ARBA" id="ARBA00004123"/>
    </source>
</evidence>
<keyword evidence="13" id="KW-1185">Reference proteome</keyword>
<dbReference type="GeneID" id="54549607"/>
<evidence type="ECO:0000256" key="8">
    <source>
        <dbReference type="ARBA" id="ARBA00093627"/>
    </source>
</evidence>
<dbReference type="InterPro" id="IPR035979">
    <property type="entry name" value="RBD_domain_sf"/>
</dbReference>
<dbReference type="InterPro" id="IPR011990">
    <property type="entry name" value="TPR-like_helical_dom_sf"/>
</dbReference>
<accession>A0A6A6JGX0</accession>
<feature type="compositionally biased region" description="Basic and acidic residues" evidence="10">
    <location>
        <begin position="1277"/>
        <end position="1290"/>
    </location>
</feature>
<evidence type="ECO:0000256" key="4">
    <source>
        <dbReference type="ARBA" id="ARBA00022884"/>
    </source>
</evidence>
<dbReference type="GO" id="GO:0006397">
    <property type="term" value="P:mRNA processing"/>
    <property type="evidence" value="ECO:0007669"/>
    <property type="project" value="UniProtKB-KW"/>
</dbReference>
<name>A0A6A6JGX0_WESOR</name>
<evidence type="ECO:0000256" key="10">
    <source>
        <dbReference type="SAM" id="MobiDB-lite"/>
    </source>
</evidence>
<dbReference type="GO" id="GO:0008380">
    <property type="term" value="P:RNA splicing"/>
    <property type="evidence" value="ECO:0007669"/>
    <property type="project" value="UniProtKB-KW"/>
</dbReference>
<evidence type="ECO:0000256" key="9">
    <source>
        <dbReference type="PROSITE-ProRule" id="PRU00176"/>
    </source>
</evidence>
<feature type="region of interest" description="Disordered" evidence="10">
    <location>
        <begin position="1096"/>
        <end position="1134"/>
    </location>
</feature>
<dbReference type="Proteomes" id="UP000800097">
    <property type="component" value="Unassembled WGS sequence"/>
</dbReference>
<feature type="domain" description="RRM" evidence="11">
    <location>
        <begin position="846"/>
        <end position="920"/>
    </location>
</feature>
<dbReference type="CDD" id="cd12296">
    <property type="entry name" value="RRM1_Prp24"/>
    <property type="match status" value="1"/>
</dbReference>
<evidence type="ECO:0000256" key="5">
    <source>
        <dbReference type="ARBA" id="ARBA00023187"/>
    </source>
</evidence>
<dbReference type="FunFam" id="1.25.40.10:FF:000632">
    <property type="entry name" value="Pre-mRNA splicing factor (Prp24), putative"/>
    <property type="match status" value="1"/>
</dbReference>
<dbReference type="RefSeq" id="XP_033652892.1">
    <property type="nucleotide sequence ID" value="XM_033796432.1"/>
</dbReference>
<keyword evidence="5" id="KW-0508">mRNA splicing</keyword>
<comment type="subcellular location">
    <subcellularLocation>
        <location evidence="1">Nucleus</location>
    </subcellularLocation>
</comment>
<dbReference type="FunFam" id="3.30.70.330:FF:000365">
    <property type="entry name" value="U4/U6 snRNA-associated-splicing factor PRP24"/>
    <property type="match status" value="1"/>
</dbReference>
<dbReference type="SUPFAM" id="SSF48452">
    <property type="entry name" value="TPR-like"/>
    <property type="match status" value="1"/>
</dbReference>
<feature type="domain" description="RRM" evidence="11">
    <location>
        <begin position="921"/>
        <end position="997"/>
    </location>
</feature>
<keyword evidence="4 9" id="KW-0694">RNA-binding</keyword>
<dbReference type="PANTHER" id="PTHR48025">
    <property type="entry name" value="OS02G0815200 PROTEIN"/>
    <property type="match status" value="1"/>
</dbReference>
<dbReference type="GO" id="GO:0005688">
    <property type="term" value="C:U6 snRNP"/>
    <property type="evidence" value="ECO:0007669"/>
    <property type="project" value="UniProtKB-ARBA"/>
</dbReference>
<dbReference type="InterPro" id="IPR000504">
    <property type="entry name" value="RRM_dom"/>
</dbReference>
<feature type="compositionally biased region" description="Basic and acidic residues" evidence="10">
    <location>
        <begin position="1298"/>
        <end position="1315"/>
    </location>
</feature>
<dbReference type="Pfam" id="PF16842">
    <property type="entry name" value="RRM_occluded"/>
    <property type="match status" value="1"/>
</dbReference>
<dbReference type="InterPro" id="IPR031766">
    <property type="entry name" value="RRM_occluded"/>
</dbReference>
<dbReference type="Gene3D" id="3.30.70.330">
    <property type="match status" value="4"/>
</dbReference>
<feature type="region of interest" description="Disordered" evidence="10">
    <location>
        <begin position="154"/>
        <end position="190"/>
    </location>
</feature>
<evidence type="ECO:0000313" key="13">
    <source>
        <dbReference type="Proteomes" id="UP000800097"/>
    </source>
</evidence>
<comment type="function">
    <text evidence="7">Functions as a recycling factor of the spliceosome, a machinery that forms on each precursor-messenger RNA (pre-mRNA) and catalyzes the removal of introns. Chaperones the re-annealing of U4 and U6 snRNAs (small nuclear RNAs) released from previous rounds of splicing, an initial step in reforming the U4/U6-U5 tri-snRNP (small nuclear ribonucleoprotein) that can reassemble into another spliceosome complex; this step involves binding U6 and facilitating the unwinding of the U6 internal stem loop, followed by base-pairing of U6 to U4.</text>
</comment>
<evidence type="ECO:0000313" key="12">
    <source>
        <dbReference type="EMBL" id="KAF2275353.1"/>
    </source>
</evidence>
<dbReference type="InterPro" id="IPR003107">
    <property type="entry name" value="HAT"/>
</dbReference>
<dbReference type="PROSITE" id="PS50102">
    <property type="entry name" value="RRM"/>
    <property type="match status" value="4"/>
</dbReference>
<evidence type="ECO:0000256" key="7">
    <source>
        <dbReference type="ARBA" id="ARBA00093374"/>
    </source>
</evidence>
<reference evidence="12" key="1">
    <citation type="journal article" date="2020" name="Stud. Mycol.">
        <title>101 Dothideomycetes genomes: a test case for predicting lifestyles and emergence of pathogens.</title>
        <authorList>
            <person name="Haridas S."/>
            <person name="Albert R."/>
            <person name="Binder M."/>
            <person name="Bloem J."/>
            <person name="Labutti K."/>
            <person name="Salamov A."/>
            <person name="Andreopoulos B."/>
            <person name="Baker S."/>
            <person name="Barry K."/>
            <person name="Bills G."/>
            <person name="Bluhm B."/>
            <person name="Cannon C."/>
            <person name="Castanera R."/>
            <person name="Culley D."/>
            <person name="Daum C."/>
            <person name="Ezra D."/>
            <person name="Gonzalez J."/>
            <person name="Henrissat B."/>
            <person name="Kuo A."/>
            <person name="Liang C."/>
            <person name="Lipzen A."/>
            <person name="Lutzoni F."/>
            <person name="Magnuson J."/>
            <person name="Mondo S."/>
            <person name="Nolan M."/>
            <person name="Ohm R."/>
            <person name="Pangilinan J."/>
            <person name="Park H.-J."/>
            <person name="Ramirez L."/>
            <person name="Alfaro M."/>
            <person name="Sun H."/>
            <person name="Tritt A."/>
            <person name="Yoshinaga Y."/>
            <person name="Zwiers L.-H."/>
            <person name="Turgeon B."/>
            <person name="Goodwin S."/>
            <person name="Spatafora J."/>
            <person name="Crous P."/>
            <person name="Grigoriev I."/>
        </authorList>
    </citation>
    <scope>NUCLEOTIDE SEQUENCE</scope>
    <source>
        <strain evidence="12">CBS 379.55</strain>
    </source>
</reference>
<feature type="region of interest" description="Disordered" evidence="10">
    <location>
        <begin position="1"/>
        <end position="121"/>
    </location>
</feature>